<dbReference type="Gene3D" id="3.40.50.150">
    <property type="entry name" value="Vaccinia Virus protein VP39"/>
    <property type="match status" value="1"/>
</dbReference>
<dbReference type="InterPro" id="IPR030390">
    <property type="entry name" value="MeTrfase_TrmA_AS"/>
</dbReference>
<dbReference type="AlphaFoldDB" id="A0A1H6R151"/>
<keyword evidence="1" id="KW-0004">4Fe-4S</keyword>
<evidence type="ECO:0000256" key="2">
    <source>
        <dbReference type="ARBA" id="ARBA00022603"/>
    </source>
</evidence>
<keyword evidence="1" id="KW-0479">Metal-binding</keyword>
<dbReference type="PANTHER" id="PTHR11061">
    <property type="entry name" value="RNA M5U METHYLTRANSFERASE"/>
    <property type="match status" value="1"/>
</dbReference>
<evidence type="ECO:0000313" key="9">
    <source>
        <dbReference type="EMBL" id="SEI48116.1"/>
    </source>
</evidence>
<dbReference type="STRING" id="64971.SAMN05421831_102276"/>
<dbReference type="GO" id="GO:0070475">
    <property type="term" value="P:rRNA base methylation"/>
    <property type="evidence" value="ECO:0007669"/>
    <property type="project" value="TreeGrafter"/>
</dbReference>
<feature type="binding site" evidence="6">
    <location>
        <position position="392"/>
    </location>
    <ligand>
        <name>S-adenosyl-L-methionine</name>
        <dbReference type="ChEBI" id="CHEBI:59789"/>
    </ligand>
</feature>
<dbReference type="InterPro" id="IPR029063">
    <property type="entry name" value="SAM-dependent_MTases_sf"/>
</dbReference>
<dbReference type="EMBL" id="FNYH01000002">
    <property type="protein sequence ID" value="SEI48116.1"/>
    <property type="molecule type" value="Genomic_DNA"/>
</dbReference>
<evidence type="ECO:0000313" key="10">
    <source>
        <dbReference type="Proteomes" id="UP000242999"/>
    </source>
</evidence>
<evidence type="ECO:0000256" key="4">
    <source>
        <dbReference type="ARBA" id="ARBA00022691"/>
    </source>
</evidence>
<feature type="binding site" evidence="6">
    <location>
        <position position="323"/>
    </location>
    <ligand>
        <name>S-adenosyl-L-methionine</name>
        <dbReference type="ChEBI" id="CHEBI:59789"/>
    </ligand>
</feature>
<keyword evidence="1" id="KW-0408">Iron</keyword>
<evidence type="ECO:0000259" key="8">
    <source>
        <dbReference type="Pfam" id="PF01938"/>
    </source>
</evidence>
<accession>A0A1H6R151</accession>
<dbReference type="InterPro" id="IPR012340">
    <property type="entry name" value="NA-bd_OB-fold"/>
</dbReference>
<dbReference type="Pfam" id="PF05958">
    <property type="entry name" value="tRNA_U5-meth_tr"/>
    <property type="match status" value="1"/>
</dbReference>
<dbReference type="OrthoDB" id="9804590at2"/>
<feature type="binding site" evidence="6">
    <location>
        <position position="294"/>
    </location>
    <ligand>
        <name>S-adenosyl-L-methionine</name>
        <dbReference type="ChEBI" id="CHEBI:59789"/>
    </ligand>
</feature>
<proteinExistence type="inferred from homology"/>
<keyword evidence="3 6" id="KW-0808">Transferase</keyword>
<keyword evidence="10" id="KW-1185">Reference proteome</keyword>
<feature type="binding site" evidence="6">
    <location>
        <position position="344"/>
    </location>
    <ligand>
        <name>S-adenosyl-L-methionine</name>
        <dbReference type="ChEBI" id="CHEBI:59789"/>
    </ligand>
</feature>
<evidence type="ECO:0000256" key="1">
    <source>
        <dbReference type="ARBA" id="ARBA00022485"/>
    </source>
</evidence>
<evidence type="ECO:0000256" key="6">
    <source>
        <dbReference type="PROSITE-ProRule" id="PRU01024"/>
    </source>
</evidence>
<evidence type="ECO:0000256" key="7">
    <source>
        <dbReference type="PROSITE-ProRule" id="PRU10015"/>
    </source>
</evidence>
<dbReference type="PROSITE" id="PS01230">
    <property type="entry name" value="TRMA_1"/>
    <property type="match status" value="1"/>
</dbReference>
<dbReference type="InterPro" id="IPR010280">
    <property type="entry name" value="U5_MeTrfase_fam"/>
</dbReference>
<dbReference type="CDD" id="cd02440">
    <property type="entry name" value="AdoMet_MTases"/>
    <property type="match status" value="1"/>
</dbReference>
<evidence type="ECO:0000256" key="3">
    <source>
        <dbReference type="ARBA" id="ARBA00022679"/>
    </source>
</evidence>
<protein>
    <submittedName>
        <fullName evidence="9">23S rRNA (Uracil1939-C5)-methyltransferase</fullName>
    </submittedName>
</protein>
<feature type="active site" description="Nucleophile" evidence="6">
    <location>
        <position position="418"/>
    </location>
</feature>
<evidence type="ECO:0000256" key="5">
    <source>
        <dbReference type="ARBA" id="ARBA00023014"/>
    </source>
</evidence>
<dbReference type="SUPFAM" id="SSF50249">
    <property type="entry name" value="Nucleic acid-binding proteins"/>
    <property type="match status" value="1"/>
</dbReference>
<dbReference type="PANTHER" id="PTHR11061:SF49">
    <property type="entry name" value="23S RRNA (URACIL(1939)-C(5))-METHYLTRANSFERASE RLMD"/>
    <property type="match status" value="1"/>
</dbReference>
<dbReference type="Gene3D" id="2.40.50.140">
    <property type="entry name" value="Nucleic acid-binding proteins"/>
    <property type="match status" value="1"/>
</dbReference>
<dbReference type="Gene3D" id="2.40.50.1070">
    <property type="match status" value="1"/>
</dbReference>
<feature type="domain" description="TRAM" evidence="8">
    <location>
        <begin position="17"/>
        <end position="55"/>
    </location>
</feature>
<feature type="active site" evidence="7">
    <location>
        <position position="418"/>
    </location>
</feature>
<sequence>MASRAHATHITAETWFTIEALTHDGRGLAYHHKTPYFIDNALPQERVQIKILQEQAQGIEARACAWEQTSPQRVLPSCAHYAACGGCQLQHLAIEAQRLHKKAHLAQQLRPLSKKVTQKVVASQLSLKRKPPKKMGPLQSQLPEIQVLTSPAWGYRRRARLGVKWTRTGELLIGFREAKSAHLTGIHACPVLDPRLNALLPSLYTLIPELECKRTLGHLELIAGDAHLGLLVRHLKPLSHRDLQAWRAWGKQHQVALWWQDAQAVTQDPDNSFSLSYQVLDGIALQFQPADFIQVNASINQELVQAVLAALNPQAKMRVLDLFSGLGNFALPLAAQGAQVTAVEGLESLVARGQANAQTYDLAIKWHCADLYQTDAVQTLLNKTQWDAVVLDPPRTGARLVCQNLHPRQVAQVVYISCHPATFARDAQALLTQGYQLQSLAMADMFPQTAHAEVFAHFVPA</sequence>
<dbReference type="SUPFAM" id="SSF53335">
    <property type="entry name" value="S-adenosyl-L-methionine-dependent methyltransferases"/>
    <property type="match status" value="1"/>
</dbReference>
<dbReference type="Proteomes" id="UP000242999">
    <property type="component" value="Unassembled WGS sequence"/>
</dbReference>
<dbReference type="PROSITE" id="PS51687">
    <property type="entry name" value="SAM_MT_RNA_M5U"/>
    <property type="match status" value="1"/>
</dbReference>
<dbReference type="GO" id="GO:0051539">
    <property type="term" value="F:4 iron, 4 sulfur cluster binding"/>
    <property type="evidence" value="ECO:0007669"/>
    <property type="project" value="UniProtKB-KW"/>
</dbReference>
<dbReference type="Pfam" id="PF01938">
    <property type="entry name" value="TRAM"/>
    <property type="match status" value="1"/>
</dbReference>
<name>A0A1H6R151_9GAMM</name>
<keyword evidence="2 6" id="KW-0489">Methyltransferase</keyword>
<dbReference type="GO" id="GO:0070041">
    <property type="term" value="F:rRNA (uridine-C5-)-methyltransferase activity"/>
    <property type="evidence" value="ECO:0007669"/>
    <property type="project" value="TreeGrafter"/>
</dbReference>
<keyword evidence="4 6" id="KW-0949">S-adenosyl-L-methionine</keyword>
<dbReference type="RefSeq" id="WP_093308611.1">
    <property type="nucleotide sequence ID" value="NZ_FNYH01000002.1"/>
</dbReference>
<keyword evidence="5" id="KW-0411">Iron-sulfur</keyword>
<dbReference type="NCBIfam" id="TIGR00479">
    <property type="entry name" value="rumA"/>
    <property type="match status" value="1"/>
</dbReference>
<organism evidence="9 10">
    <name type="scientific">Allopseudospirillum japonicum</name>
    <dbReference type="NCBI Taxonomy" id="64971"/>
    <lineage>
        <taxon>Bacteria</taxon>
        <taxon>Pseudomonadati</taxon>
        <taxon>Pseudomonadota</taxon>
        <taxon>Gammaproteobacteria</taxon>
        <taxon>Oceanospirillales</taxon>
        <taxon>Oceanospirillaceae</taxon>
        <taxon>Allopseudospirillum</taxon>
    </lineage>
</organism>
<dbReference type="InterPro" id="IPR002792">
    <property type="entry name" value="TRAM_dom"/>
</dbReference>
<gene>
    <name evidence="9" type="ORF">SAMN05421831_102276</name>
</gene>
<comment type="similarity">
    <text evidence="6">Belongs to the class I-like SAM-binding methyltransferase superfamily. RNA M5U methyltransferase family.</text>
</comment>
<reference evidence="10" key="1">
    <citation type="submission" date="2016-10" db="EMBL/GenBank/DDBJ databases">
        <authorList>
            <person name="Varghese N."/>
            <person name="Submissions S."/>
        </authorList>
    </citation>
    <scope>NUCLEOTIDE SEQUENCE [LARGE SCALE GENOMIC DNA]</scope>
    <source>
        <strain evidence="10">DSM 7165</strain>
    </source>
</reference>